<comment type="similarity">
    <text evidence="2 8">Belongs to the major facilitator superfamily. Bcr/CmlA family.</text>
</comment>
<evidence type="ECO:0000256" key="1">
    <source>
        <dbReference type="ARBA" id="ARBA00004651"/>
    </source>
</evidence>
<dbReference type="PROSITE" id="PS50850">
    <property type="entry name" value="MFS"/>
    <property type="match status" value="1"/>
</dbReference>
<dbReference type="Gene3D" id="1.20.1720.10">
    <property type="entry name" value="Multidrug resistance protein D"/>
    <property type="match status" value="1"/>
</dbReference>
<keyword evidence="11" id="KW-1185">Reference proteome</keyword>
<dbReference type="Proteomes" id="UP001146019">
    <property type="component" value="Unassembled WGS sequence"/>
</dbReference>
<evidence type="ECO:0000256" key="8">
    <source>
        <dbReference type="RuleBase" id="RU365088"/>
    </source>
</evidence>
<dbReference type="EMBL" id="JAPKMY010000015">
    <property type="protein sequence ID" value="MCX5469822.1"/>
    <property type="molecule type" value="Genomic_DNA"/>
</dbReference>
<dbReference type="InterPro" id="IPR011701">
    <property type="entry name" value="MFS"/>
</dbReference>
<dbReference type="InterPro" id="IPR036259">
    <property type="entry name" value="MFS_trans_sf"/>
</dbReference>
<evidence type="ECO:0000256" key="3">
    <source>
        <dbReference type="ARBA" id="ARBA00022448"/>
    </source>
</evidence>
<sequence>MLKKSIFCLLAVLMMFPQVVETIYSPALPHIAYGFHISAEKASQTISLYFIAFALGIVFWGQMCDILGRRNSILGGLLIYAIGSIAAIFCSTFDDLIIARILSAFGAAVGSIGTQTMIRDIFKAKELVKIFSVIGILLALSPVLGMVLGAFITTGWGYQGVFLGLALFSIILMCWCVVDLPETLIKKSKKVPICHTFIILLKDGDIWKTAFLVALFNMNLFAYYQLSPFYFQRLEASLWLFGLSGLCLTFGSVLGALLNKSLLNKDINPHILVSIAALIAILGSVLICISLAIKSWLFIFPALLIMVAYGLAIPNLLATALKHYPECLGTAGALLGLMYYLLLGGGLILAGWVQNLSAVLLICSVAALCINLFRHREV</sequence>
<evidence type="ECO:0000259" key="9">
    <source>
        <dbReference type="PROSITE" id="PS50850"/>
    </source>
</evidence>
<protein>
    <recommendedName>
        <fullName evidence="8">Bcr/CflA family efflux transporter</fullName>
    </recommendedName>
</protein>
<feature type="transmembrane region" description="Helical" evidence="8">
    <location>
        <begin position="158"/>
        <end position="180"/>
    </location>
</feature>
<dbReference type="PANTHER" id="PTHR43124">
    <property type="entry name" value="PURINE EFFLUX PUMP PBUE"/>
    <property type="match status" value="1"/>
</dbReference>
<feature type="transmembrane region" description="Helical" evidence="8">
    <location>
        <begin position="238"/>
        <end position="259"/>
    </location>
</feature>
<keyword evidence="6 8" id="KW-1133">Transmembrane helix</keyword>
<dbReference type="GO" id="GO:0005886">
    <property type="term" value="C:plasma membrane"/>
    <property type="evidence" value="ECO:0007669"/>
    <property type="project" value="UniProtKB-SubCell"/>
</dbReference>
<dbReference type="SUPFAM" id="SSF103473">
    <property type="entry name" value="MFS general substrate transporter"/>
    <property type="match status" value="1"/>
</dbReference>
<dbReference type="InterPro" id="IPR020846">
    <property type="entry name" value="MFS_dom"/>
</dbReference>
<dbReference type="PANTHER" id="PTHR43124:SF3">
    <property type="entry name" value="CHLORAMPHENICOL EFFLUX PUMP RV0191"/>
    <property type="match status" value="1"/>
</dbReference>
<comment type="caution">
    <text evidence="10">The sequence shown here is derived from an EMBL/GenBank/DDBJ whole genome shotgun (WGS) entry which is preliminary data.</text>
</comment>
<dbReference type="InterPro" id="IPR050189">
    <property type="entry name" value="MFS_Efflux_Transporters"/>
</dbReference>
<feature type="transmembrane region" description="Helical" evidence="8">
    <location>
        <begin position="46"/>
        <end position="61"/>
    </location>
</feature>
<proteinExistence type="inferred from homology"/>
<feature type="transmembrane region" description="Helical" evidence="8">
    <location>
        <begin position="206"/>
        <end position="226"/>
    </location>
</feature>
<keyword evidence="4" id="KW-1003">Cell membrane</keyword>
<feature type="transmembrane region" description="Helical" evidence="8">
    <location>
        <begin position="130"/>
        <end position="152"/>
    </location>
</feature>
<keyword evidence="3 8" id="KW-0813">Transport</keyword>
<comment type="caution">
    <text evidence="8">Lacks conserved residue(s) required for the propagation of feature annotation.</text>
</comment>
<gene>
    <name evidence="10" type="ORF">OSH00_19060</name>
</gene>
<dbReference type="Pfam" id="PF07690">
    <property type="entry name" value="MFS_1"/>
    <property type="match status" value="1"/>
</dbReference>
<evidence type="ECO:0000256" key="4">
    <source>
        <dbReference type="ARBA" id="ARBA00022475"/>
    </source>
</evidence>
<organism evidence="10 11">
    <name type="scientific">Acinetobacter nematophilus</name>
    <dbReference type="NCBI Taxonomy" id="2994642"/>
    <lineage>
        <taxon>Bacteria</taxon>
        <taxon>Pseudomonadati</taxon>
        <taxon>Pseudomonadota</taxon>
        <taxon>Gammaproteobacteria</taxon>
        <taxon>Moraxellales</taxon>
        <taxon>Moraxellaceae</taxon>
        <taxon>Acinetobacter</taxon>
    </lineage>
</organism>
<evidence type="ECO:0000256" key="7">
    <source>
        <dbReference type="ARBA" id="ARBA00023136"/>
    </source>
</evidence>
<keyword evidence="7 8" id="KW-0472">Membrane</keyword>
<feature type="transmembrane region" description="Helical" evidence="8">
    <location>
        <begin position="356"/>
        <end position="373"/>
    </location>
</feature>
<dbReference type="AlphaFoldDB" id="A0A9X3IIE8"/>
<comment type="subcellular location">
    <subcellularLocation>
        <location evidence="8">Cell inner membrane</location>
        <topology evidence="8">Multi-pass membrane protein</topology>
    </subcellularLocation>
    <subcellularLocation>
        <location evidence="1">Cell membrane</location>
        <topology evidence="1">Multi-pass membrane protein</topology>
    </subcellularLocation>
</comment>
<feature type="transmembrane region" description="Helical" evidence="8">
    <location>
        <begin position="271"/>
        <end position="293"/>
    </location>
</feature>
<evidence type="ECO:0000313" key="10">
    <source>
        <dbReference type="EMBL" id="MCX5469822.1"/>
    </source>
</evidence>
<keyword evidence="5 8" id="KW-0812">Transmembrane</keyword>
<feature type="domain" description="Major facilitator superfamily (MFS) profile" evidence="9">
    <location>
        <begin position="1"/>
        <end position="378"/>
    </location>
</feature>
<accession>A0A9X3IIE8</accession>
<evidence type="ECO:0000256" key="2">
    <source>
        <dbReference type="ARBA" id="ARBA00006236"/>
    </source>
</evidence>
<evidence type="ECO:0000313" key="11">
    <source>
        <dbReference type="Proteomes" id="UP001146019"/>
    </source>
</evidence>
<name>A0A9X3IIE8_9GAMM</name>
<dbReference type="InterPro" id="IPR004812">
    <property type="entry name" value="Efflux_drug-R_Bcr/CmlA"/>
</dbReference>
<dbReference type="GO" id="GO:1990961">
    <property type="term" value="P:xenobiotic detoxification by transmembrane export across the plasma membrane"/>
    <property type="evidence" value="ECO:0007669"/>
    <property type="project" value="InterPro"/>
</dbReference>
<reference evidence="10" key="1">
    <citation type="submission" date="2022-11" db="EMBL/GenBank/DDBJ databases">
        <title>Biodiversity and phylogenetic relationships of bacteria.</title>
        <authorList>
            <person name="Machado R.A.R."/>
            <person name="Bhat A."/>
            <person name="Loulou A."/>
            <person name="Kallel S."/>
        </authorList>
    </citation>
    <scope>NUCLEOTIDE SEQUENCE</scope>
    <source>
        <strain evidence="10">A-IN1</strain>
    </source>
</reference>
<evidence type="ECO:0000256" key="6">
    <source>
        <dbReference type="ARBA" id="ARBA00022989"/>
    </source>
</evidence>
<evidence type="ECO:0000256" key="5">
    <source>
        <dbReference type="ARBA" id="ARBA00022692"/>
    </source>
</evidence>
<dbReference type="NCBIfam" id="TIGR00710">
    <property type="entry name" value="efflux_Bcr_CflA"/>
    <property type="match status" value="1"/>
</dbReference>
<feature type="transmembrane region" description="Helical" evidence="8">
    <location>
        <begin position="73"/>
        <end position="91"/>
    </location>
</feature>
<dbReference type="GO" id="GO:0042910">
    <property type="term" value="F:xenobiotic transmembrane transporter activity"/>
    <property type="evidence" value="ECO:0007669"/>
    <property type="project" value="InterPro"/>
</dbReference>
<keyword evidence="8" id="KW-0997">Cell inner membrane</keyword>
<feature type="transmembrane region" description="Helical" evidence="8">
    <location>
        <begin position="97"/>
        <end position="118"/>
    </location>
</feature>
<feature type="transmembrane region" description="Helical" evidence="8">
    <location>
        <begin position="328"/>
        <end position="350"/>
    </location>
</feature>
<dbReference type="RefSeq" id="WP_266131729.1">
    <property type="nucleotide sequence ID" value="NZ_JAPKMY010000015.1"/>
</dbReference>
<feature type="transmembrane region" description="Helical" evidence="8">
    <location>
        <begin position="299"/>
        <end position="321"/>
    </location>
</feature>